<evidence type="ECO:0000313" key="2">
    <source>
        <dbReference type="EMBL" id="KDC50741.1"/>
    </source>
</evidence>
<gene>
    <name evidence="2" type="ORF">DC53_11360</name>
</gene>
<dbReference type="AlphaFoldDB" id="A0ABD3Y8S6"/>
<dbReference type="EMBL" id="JJNZ01000034">
    <property type="protein sequence ID" value="KDC50741.1"/>
    <property type="molecule type" value="Genomic_DNA"/>
</dbReference>
<dbReference type="RefSeq" id="WP_033029978.1">
    <property type="nucleotide sequence ID" value="NZ_JJNZ01000034.1"/>
</dbReference>
<name>A0ABD3Y8S6_9GAMM</name>
<proteinExistence type="predicted"/>
<dbReference type="Pfam" id="PF12728">
    <property type="entry name" value="HTH_17"/>
    <property type="match status" value="1"/>
</dbReference>
<reference evidence="2 3" key="1">
    <citation type="submission" date="2014-04" db="EMBL/GenBank/DDBJ databases">
        <title>Pseudoalteromonas galatheae sp. nov., isolated from a deep-sea polychaete near Canal Concepcion, Chile.</title>
        <authorList>
            <person name="Machado H.R."/>
            <person name="Gram L."/>
            <person name="Vynne N.G."/>
        </authorList>
    </citation>
    <scope>NUCLEOTIDE SEQUENCE [LARGE SCALE GENOMIC DNA]</scope>
    <source>
        <strain evidence="2 3">KMM216</strain>
    </source>
</reference>
<feature type="domain" description="Helix-turn-helix" evidence="1">
    <location>
        <begin position="22"/>
        <end position="54"/>
    </location>
</feature>
<dbReference type="InterPro" id="IPR041657">
    <property type="entry name" value="HTH_17"/>
</dbReference>
<dbReference type="InterPro" id="IPR009061">
    <property type="entry name" value="DNA-bd_dom_put_sf"/>
</dbReference>
<dbReference type="Proteomes" id="UP000027154">
    <property type="component" value="Unassembled WGS sequence"/>
</dbReference>
<dbReference type="Gene3D" id="1.10.238.160">
    <property type="match status" value="1"/>
</dbReference>
<comment type="caution">
    <text evidence="2">The sequence shown here is derived from an EMBL/GenBank/DDBJ whole genome shotgun (WGS) entry which is preliminary data.</text>
</comment>
<evidence type="ECO:0000313" key="3">
    <source>
        <dbReference type="Proteomes" id="UP000027154"/>
    </source>
</evidence>
<evidence type="ECO:0000259" key="1">
    <source>
        <dbReference type="Pfam" id="PF12728"/>
    </source>
</evidence>
<accession>A0ABD3Y8S6</accession>
<dbReference type="SUPFAM" id="SSF46955">
    <property type="entry name" value="Putative DNA-binding domain"/>
    <property type="match status" value="1"/>
</dbReference>
<sequence length="75" mass="8799">MNEKKLPDLSMYIDDARMIKKPELQKLLNISRSTLGRWIKAGHFPPPAHVINGRSMWHFQDYKNWLANKHTKAGK</sequence>
<organism evidence="2 3">
    <name type="scientific">Pseudoalteromonas fuliginea</name>
    <dbReference type="NCBI Taxonomy" id="1872678"/>
    <lineage>
        <taxon>Bacteria</taxon>
        <taxon>Pseudomonadati</taxon>
        <taxon>Pseudomonadota</taxon>
        <taxon>Gammaproteobacteria</taxon>
        <taxon>Alteromonadales</taxon>
        <taxon>Pseudoalteromonadaceae</taxon>
        <taxon>Pseudoalteromonas</taxon>
    </lineage>
</organism>
<protein>
    <recommendedName>
        <fullName evidence="1">Helix-turn-helix domain-containing protein</fullName>
    </recommendedName>
</protein>